<feature type="region of interest" description="Disordered" evidence="4">
    <location>
        <begin position="646"/>
        <end position="667"/>
    </location>
</feature>
<dbReference type="InterPro" id="IPR041117">
    <property type="entry name" value="SoxA_A3"/>
</dbReference>
<dbReference type="Gene3D" id="3.30.1360.120">
    <property type="entry name" value="Probable tRNA modification gtpase trme, domain 1"/>
    <property type="match status" value="1"/>
</dbReference>
<dbReference type="STRING" id="44933.SAMN05660971_03044"/>
<accession>A0A1M7IZM8</accession>
<dbReference type="PRINTS" id="PR00368">
    <property type="entry name" value="FADPNR"/>
</dbReference>
<dbReference type="Proteomes" id="UP000321726">
    <property type="component" value="Unassembled WGS sequence"/>
</dbReference>
<dbReference type="SUPFAM" id="SSF103025">
    <property type="entry name" value="Folate-binding domain"/>
    <property type="match status" value="1"/>
</dbReference>
<dbReference type="InterPro" id="IPR041854">
    <property type="entry name" value="BFD-like_2Fe2S-bd_dom_sf"/>
</dbReference>
<proteinExistence type="inferred from homology"/>
<evidence type="ECO:0000313" key="10">
    <source>
        <dbReference type="Proteomes" id="UP000184123"/>
    </source>
</evidence>
<evidence type="ECO:0000259" key="5">
    <source>
        <dbReference type="Pfam" id="PF01571"/>
    </source>
</evidence>
<organism evidence="9 10">
    <name type="scientific">Halomonas cupida</name>
    <dbReference type="NCBI Taxonomy" id="44933"/>
    <lineage>
        <taxon>Bacteria</taxon>
        <taxon>Pseudomonadati</taxon>
        <taxon>Pseudomonadota</taxon>
        <taxon>Gammaproteobacteria</taxon>
        <taxon>Oceanospirillales</taxon>
        <taxon>Halomonadaceae</taxon>
        <taxon>Halomonas</taxon>
    </lineage>
</organism>
<evidence type="ECO:0000259" key="7">
    <source>
        <dbReference type="Pfam" id="PF17806"/>
    </source>
</evidence>
<name>A0A1M7IZM8_9GAMM</name>
<evidence type="ECO:0000313" key="11">
    <source>
        <dbReference type="Proteomes" id="UP000321726"/>
    </source>
</evidence>
<dbReference type="InterPro" id="IPR042204">
    <property type="entry name" value="2Fe-2S-bd_N"/>
</dbReference>
<keyword evidence="11" id="KW-1185">Reference proteome</keyword>
<dbReference type="InterPro" id="IPR028896">
    <property type="entry name" value="GcvT/YgfZ/DmdA"/>
</dbReference>
<dbReference type="RefSeq" id="WP_073436066.1">
    <property type="nucleotide sequence ID" value="NZ_BJXU01000085.1"/>
</dbReference>
<feature type="domain" description="SoxA A3" evidence="7">
    <location>
        <begin position="509"/>
        <end position="591"/>
    </location>
</feature>
<dbReference type="AlphaFoldDB" id="A0A1M7IZM8"/>
<reference evidence="8 11" key="2">
    <citation type="submission" date="2019-07" db="EMBL/GenBank/DDBJ databases">
        <title>Whole genome shotgun sequence of Halomonas cupida NBRC 102219.</title>
        <authorList>
            <person name="Hosoyama A."/>
            <person name="Uohara A."/>
            <person name="Ohji S."/>
            <person name="Ichikawa N."/>
        </authorList>
    </citation>
    <scope>NUCLEOTIDE SEQUENCE [LARGE SCALE GENOMIC DNA]</scope>
    <source>
        <strain evidence="8 11">NBRC 102219</strain>
    </source>
</reference>
<dbReference type="SUPFAM" id="SSF101790">
    <property type="entry name" value="Aminomethyltransferase beta-barrel domain"/>
    <property type="match status" value="1"/>
</dbReference>
<dbReference type="Gene3D" id="3.10.20.440">
    <property type="entry name" value="2Fe-2S iron-sulphur cluster binding domain, sarcosine oxidase, alpha subunit, N-terminal domain"/>
    <property type="match status" value="1"/>
</dbReference>
<keyword evidence="2" id="KW-0808">Transferase</keyword>
<dbReference type="Pfam" id="PF07992">
    <property type="entry name" value="Pyr_redox_2"/>
    <property type="match status" value="1"/>
</dbReference>
<dbReference type="EMBL" id="FRCA01000008">
    <property type="protein sequence ID" value="SHM46151.1"/>
    <property type="molecule type" value="Genomic_DNA"/>
</dbReference>
<dbReference type="SUPFAM" id="SSF51905">
    <property type="entry name" value="FAD/NAD(P)-binding domain"/>
    <property type="match status" value="1"/>
</dbReference>
<feature type="domain" description="GCVT N-terminal" evidence="5">
    <location>
        <begin position="606"/>
        <end position="905"/>
    </location>
</feature>
<keyword evidence="3" id="KW-0560">Oxidoreductase</keyword>
<feature type="domain" description="FAD/NAD(P)-binding" evidence="6">
    <location>
        <begin position="170"/>
        <end position="428"/>
    </location>
</feature>
<dbReference type="Pfam" id="PF01571">
    <property type="entry name" value="GCV_T"/>
    <property type="match status" value="1"/>
</dbReference>
<reference evidence="9 10" key="1">
    <citation type="submission" date="2016-11" db="EMBL/GenBank/DDBJ databases">
        <authorList>
            <person name="Jaros S."/>
            <person name="Januszkiewicz K."/>
            <person name="Wedrychowicz H."/>
        </authorList>
    </citation>
    <scope>NUCLEOTIDE SEQUENCE [LARGE SCALE GENOMIC DNA]</scope>
    <source>
        <strain evidence="9 10">DSM 4740</strain>
    </source>
</reference>
<dbReference type="InterPro" id="IPR023753">
    <property type="entry name" value="FAD/NAD-binding_dom"/>
</dbReference>
<keyword evidence="2" id="KW-0032">Aminotransferase</keyword>
<evidence type="ECO:0000313" key="9">
    <source>
        <dbReference type="EMBL" id="SHM46151.1"/>
    </source>
</evidence>
<dbReference type="PANTHER" id="PTHR43757">
    <property type="entry name" value="AMINOMETHYLTRANSFERASE"/>
    <property type="match status" value="1"/>
</dbReference>
<evidence type="ECO:0000256" key="3">
    <source>
        <dbReference type="ARBA" id="ARBA00023002"/>
    </source>
</evidence>
<dbReference type="PRINTS" id="PR00469">
    <property type="entry name" value="PNDRDTASEII"/>
</dbReference>
<dbReference type="Proteomes" id="UP000184123">
    <property type="component" value="Unassembled WGS sequence"/>
</dbReference>
<evidence type="ECO:0000259" key="6">
    <source>
        <dbReference type="Pfam" id="PF07992"/>
    </source>
</evidence>
<dbReference type="InterPro" id="IPR036188">
    <property type="entry name" value="FAD/NAD-bd_sf"/>
</dbReference>
<evidence type="ECO:0000256" key="4">
    <source>
        <dbReference type="SAM" id="MobiDB-lite"/>
    </source>
</evidence>
<comment type="similarity">
    <text evidence="1">Belongs to the GcvT family.</text>
</comment>
<dbReference type="GO" id="GO:0016491">
    <property type="term" value="F:oxidoreductase activity"/>
    <property type="evidence" value="ECO:0007669"/>
    <property type="project" value="UniProtKB-KW"/>
</dbReference>
<dbReference type="InterPro" id="IPR027266">
    <property type="entry name" value="TrmE/GcvT-like"/>
</dbReference>
<dbReference type="InterPro" id="IPR006222">
    <property type="entry name" value="GCVT_N"/>
</dbReference>
<dbReference type="OrthoDB" id="5287468at2"/>
<evidence type="ECO:0000256" key="2">
    <source>
        <dbReference type="ARBA" id="ARBA00022576"/>
    </source>
</evidence>
<dbReference type="Pfam" id="PF17806">
    <property type="entry name" value="SO_alpha_A3"/>
    <property type="match status" value="1"/>
</dbReference>
<dbReference type="Gene3D" id="1.10.10.1100">
    <property type="entry name" value="BFD-like [2Fe-2S]-binding domain"/>
    <property type="match status" value="1"/>
</dbReference>
<dbReference type="Pfam" id="PF13510">
    <property type="entry name" value="Fer2_4"/>
    <property type="match status" value="1"/>
</dbReference>
<dbReference type="Gene3D" id="3.50.50.60">
    <property type="entry name" value="FAD/NAD(P)-binding domain"/>
    <property type="match status" value="1"/>
</dbReference>
<protein>
    <submittedName>
        <fullName evidence="9">Sarcosine oxidase subunit alpha</fullName>
    </submittedName>
</protein>
<dbReference type="GO" id="GO:0008483">
    <property type="term" value="F:transaminase activity"/>
    <property type="evidence" value="ECO:0007669"/>
    <property type="project" value="UniProtKB-KW"/>
</dbReference>
<sequence length="1022" mass="111766">MTQKFRIGNGHSIDVRQPIRFRFDGVEYSAWQGDTLASALLANGVDVVARSFKYHRPRGIFSAGVEEPNALVEVGEKGRHHPNLRATEVLLHDGLEARGQNAWPSVRWDIGSMAQLVAPLLGAGFYYKTFMRPAWAWPWYETAIRRAAGLGRAPSHPDGGRHDKRRLFCDVLVVGAGPAGLMAALAAANGGARVLIADERDTPGGLLLDDSVTLDGMPCHAWVEYMVTRLETMANVRLLRRTTVHGRYRHHRYQLLQRDEQGTLLIAVNARHTIMATGAIERPLMFPNNDVPGVMLSGAVRRYLRGYGVVPGLRPVILTNNDSGYACAQALCEAGITPVAILDQREEVPSHSPGPMDGLAEVSCLAGVRIKAVHGRKRIKRISLESAGVERHIDCDLLCVSGGWTPTLHLLAQGGLDNQRVVFSDDWGAFVPVESMSLPDLTPAGSCAGVAGLVDILLSGREAGIRAVQGLESKSAVRLPAIPCPVFACTETSPLVSGVGSNEVGEGASTFVDLQHDVQVKDLELALREGYRSIEHVKRYTTLGMGTDQGRTSNINGMSIVAQRLSRPVEEVGTTTFRPPFSPVPLGSLAGRESGERLDATRYSPMHDWHQQHGAVFMPSSLWVRPQYYRLQEQCLHGRRLQVERQPDRSRLNQHQTAAGRAGEGTETLHEAACREARNVRERVGIADVSTLGKIELQGPDVAEFLDRIYLNNPGKAPLHKARYGLMLREDGRVFDDGTVVRIADQRFLISTTTVNAGAVLAHLEFHQQMVWPELKVMIEPVTEQWAVVALAGPRSREVLARTFPDDDVSNEAFPFLAYRETTFDAGPARLFRISFSGELAYEVAVPADNGLALWQRLLEQGADLGIAPYGLEAMDYLRIEKGHLIVGADIDGRVTPMDIGMGGMLRGENDCVGRRSLALPALSDRSRQRLSGFRSCDGHSAIPAGAQLLLRPWSGEPQRSLGRITSPGYSVMQEDPIALGLVEPVEKGATLYAVAPLTDQCVQVEVTDTVFHDPKGERLRA</sequence>
<dbReference type="InterPro" id="IPR029043">
    <property type="entry name" value="GcvT/YgfZ_C"/>
</dbReference>
<evidence type="ECO:0000313" key="8">
    <source>
        <dbReference type="EMBL" id="GEN24252.1"/>
    </source>
</evidence>
<dbReference type="EMBL" id="BJXU01000085">
    <property type="protein sequence ID" value="GEN24252.1"/>
    <property type="molecule type" value="Genomic_DNA"/>
</dbReference>
<evidence type="ECO:0000256" key="1">
    <source>
        <dbReference type="ARBA" id="ARBA00008609"/>
    </source>
</evidence>
<dbReference type="PANTHER" id="PTHR43757:SF2">
    <property type="entry name" value="AMINOMETHYLTRANSFERASE, MITOCHONDRIAL"/>
    <property type="match status" value="1"/>
</dbReference>
<gene>
    <name evidence="8" type="ORF">HCU01_22010</name>
    <name evidence="9" type="ORF">SAMN05660971_03044</name>
</gene>